<evidence type="ECO:0000313" key="2">
    <source>
        <dbReference type="EMBL" id="MFB9134854.1"/>
    </source>
</evidence>
<reference evidence="2 3" key="1">
    <citation type="submission" date="2024-09" db="EMBL/GenBank/DDBJ databases">
        <authorList>
            <person name="Sun Q."/>
            <person name="Mori K."/>
        </authorList>
    </citation>
    <scope>NUCLEOTIDE SEQUENCE [LARGE SCALE GENOMIC DNA]</scope>
    <source>
        <strain evidence="2 3">CECT 8064</strain>
    </source>
</reference>
<dbReference type="EMBL" id="JBHMEP010000001">
    <property type="protein sequence ID" value="MFB9134854.1"/>
    <property type="molecule type" value="Genomic_DNA"/>
</dbReference>
<name>A0ABV5HKU5_9VIBR</name>
<dbReference type="InterPro" id="IPR036388">
    <property type="entry name" value="WH-like_DNA-bd_sf"/>
</dbReference>
<organism evidence="2 3">
    <name type="scientific">Vibrio olivae</name>
    <dbReference type="NCBI Taxonomy" id="1243002"/>
    <lineage>
        <taxon>Bacteria</taxon>
        <taxon>Pseudomonadati</taxon>
        <taxon>Pseudomonadota</taxon>
        <taxon>Gammaproteobacteria</taxon>
        <taxon>Vibrionales</taxon>
        <taxon>Vibrionaceae</taxon>
        <taxon>Vibrio</taxon>
    </lineage>
</organism>
<accession>A0ABV5HKU5</accession>
<dbReference type="Pfam" id="PF09012">
    <property type="entry name" value="FeoC"/>
    <property type="match status" value="1"/>
</dbReference>
<evidence type="ECO:0000259" key="1">
    <source>
        <dbReference type="Pfam" id="PF09012"/>
    </source>
</evidence>
<gene>
    <name evidence="2" type="ORF">ACFFUV_07655</name>
</gene>
<keyword evidence="3" id="KW-1185">Reference proteome</keyword>
<sequence>MILSELKQYILEHHGASSKQLAKRFGLSEDGVDAMLSVWIRKGQISKMVDTNRDQRVTNVRYVVNPSHGLSLTVTM</sequence>
<dbReference type="SUPFAM" id="SSF46785">
    <property type="entry name" value="Winged helix' DNA-binding domain"/>
    <property type="match status" value="1"/>
</dbReference>
<feature type="domain" description="Transcriptional regulator HTH-type FeoC" evidence="1">
    <location>
        <begin position="2"/>
        <end position="51"/>
    </location>
</feature>
<dbReference type="RefSeq" id="WP_390190951.1">
    <property type="nucleotide sequence ID" value="NZ_JBHMEP010000001.1"/>
</dbReference>
<comment type="caution">
    <text evidence="2">The sequence shown here is derived from an EMBL/GenBank/DDBJ whole genome shotgun (WGS) entry which is preliminary data.</text>
</comment>
<dbReference type="Gene3D" id="1.10.10.10">
    <property type="entry name" value="Winged helix-like DNA-binding domain superfamily/Winged helix DNA-binding domain"/>
    <property type="match status" value="1"/>
</dbReference>
<evidence type="ECO:0000313" key="3">
    <source>
        <dbReference type="Proteomes" id="UP001589645"/>
    </source>
</evidence>
<proteinExistence type="predicted"/>
<protein>
    <submittedName>
        <fullName evidence="2">FeoC-like transcriptional regulator</fullName>
    </submittedName>
</protein>
<dbReference type="InterPro" id="IPR015102">
    <property type="entry name" value="Tscrpt_reg_HTH_FeoC"/>
</dbReference>
<dbReference type="Proteomes" id="UP001589645">
    <property type="component" value="Unassembled WGS sequence"/>
</dbReference>
<dbReference type="InterPro" id="IPR036390">
    <property type="entry name" value="WH_DNA-bd_sf"/>
</dbReference>